<gene>
    <name evidence="4" type="ORF">BEMITA_LOCUS11057</name>
</gene>
<reference evidence="4" key="1">
    <citation type="submission" date="2021-12" db="EMBL/GenBank/DDBJ databases">
        <authorList>
            <person name="King R."/>
        </authorList>
    </citation>
    <scope>NUCLEOTIDE SEQUENCE</scope>
</reference>
<organism evidence="4 5">
    <name type="scientific">Bemisia tabaci</name>
    <name type="common">Sweetpotato whitefly</name>
    <name type="synonym">Aleurodes tabaci</name>
    <dbReference type="NCBI Taxonomy" id="7038"/>
    <lineage>
        <taxon>Eukaryota</taxon>
        <taxon>Metazoa</taxon>
        <taxon>Ecdysozoa</taxon>
        <taxon>Arthropoda</taxon>
        <taxon>Hexapoda</taxon>
        <taxon>Insecta</taxon>
        <taxon>Pterygota</taxon>
        <taxon>Neoptera</taxon>
        <taxon>Paraneoptera</taxon>
        <taxon>Hemiptera</taxon>
        <taxon>Sternorrhyncha</taxon>
        <taxon>Aleyrodoidea</taxon>
        <taxon>Aleyrodidae</taxon>
        <taxon>Aleyrodinae</taxon>
        <taxon>Bemisia</taxon>
    </lineage>
</organism>
<evidence type="ECO:0000256" key="2">
    <source>
        <dbReference type="SAM" id="SignalP"/>
    </source>
</evidence>
<dbReference type="Gene3D" id="3.40.30.10">
    <property type="entry name" value="Glutaredoxin"/>
    <property type="match status" value="1"/>
</dbReference>
<dbReference type="AlphaFoldDB" id="A0A9P0AIH5"/>
<keyword evidence="5" id="KW-1185">Reference proteome</keyword>
<evidence type="ECO:0000256" key="1">
    <source>
        <dbReference type="SAM" id="MobiDB-lite"/>
    </source>
</evidence>
<keyword evidence="2" id="KW-0732">Signal</keyword>
<dbReference type="KEGG" id="btab:109041987"/>
<accession>A0A9P0AIH5</accession>
<evidence type="ECO:0000259" key="3">
    <source>
        <dbReference type="Pfam" id="PF00085"/>
    </source>
</evidence>
<feature type="chain" id="PRO_5040493326" description="Thioredoxin domain-containing protein" evidence="2">
    <location>
        <begin position="21"/>
        <end position="349"/>
    </location>
</feature>
<dbReference type="SUPFAM" id="SSF52833">
    <property type="entry name" value="Thioredoxin-like"/>
    <property type="match status" value="1"/>
</dbReference>
<feature type="compositionally biased region" description="Low complexity" evidence="1">
    <location>
        <begin position="320"/>
        <end position="342"/>
    </location>
</feature>
<dbReference type="Proteomes" id="UP001152759">
    <property type="component" value="Chromosome 6"/>
</dbReference>
<dbReference type="EMBL" id="OU963867">
    <property type="protein sequence ID" value="CAH0392548.1"/>
    <property type="molecule type" value="Genomic_DNA"/>
</dbReference>
<evidence type="ECO:0000313" key="5">
    <source>
        <dbReference type="Proteomes" id="UP001152759"/>
    </source>
</evidence>
<dbReference type="InterPro" id="IPR013766">
    <property type="entry name" value="Thioredoxin_domain"/>
</dbReference>
<dbReference type="Pfam" id="PF00085">
    <property type="entry name" value="Thioredoxin"/>
    <property type="match status" value="1"/>
</dbReference>
<dbReference type="InterPro" id="IPR036249">
    <property type="entry name" value="Thioredoxin-like_sf"/>
</dbReference>
<feature type="signal peptide" evidence="2">
    <location>
        <begin position="1"/>
        <end position="20"/>
    </location>
</feature>
<feature type="region of interest" description="Disordered" evidence="1">
    <location>
        <begin position="309"/>
        <end position="349"/>
    </location>
</feature>
<protein>
    <recommendedName>
        <fullName evidence="3">Thioredoxin domain-containing protein</fullName>
    </recommendedName>
</protein>
<proteinExistence type="predicted"/>
<name>A0A9P0AIH5_BEMTA</name>
<evidence type="ECO:0000313" key="4">
    <source>
        <dbReference type="EMBL" id="CAH0392548.1"/>
    </source>
</evidence>
<sequence length="349" mass="40002">MNIQTVLVLMISILIPCMRAEWWRPITWSKPGWFRRKATISRNLTMEDSRKLAIDVGTNDWCMDRSRSRSAARVRCERGHQALLKLKHESDCNCGSAPKCRYVPRSHRRECTVLPAPTDTVTCPARLFRGNSKRALIKFSDCIQSVIATLPPSLEAAEREYVERNGWPSVKRLNSLPHTFHHLYSLSSRFPPSKITEIENRDEMTEKIKENAGKLIMVVLYAKLCDKWIRISGEVEKLAGAFQNSVVFFKHDMDKKLEGLELYEESAIPSFMFMIGNKNGEWDLQEVPFHTTNGRALWRKLLGYGVKPDNGHLSPHRSNSRQPSPQRSISRQPSPQKSISSSYVPVHIT</sequence>
<feature type="domain" description="Thioredoxin" evidence="3">
    <location>
        <begin position="200"/>
        <end position="278"/>
    </location>
</feature>